<sequence length="526" mass="55282">MALSATACAGAGTDGETGKAKVTDTDIASFTVAMPSQMPGFDRALSAQPYVTGSVMSLVTEPLERVGDDGNYTPVLAEKVTQPDAATLVYTLREGVKFSDGQDLTAEDVAWSITHTAAPPAQTSASVRGFKSASVSGPREVTVKFSYGAPAARETIANATLIQEKAFATAHKSDLGTTKAIPVGTGPYQVQSPSASGVVLERRKSYWGTKPKARTLNFKTIPDDNSAQLAMRSGEVNMRRLTNVKTAGQWRGIDGTTVVSAPSGSLNFLAMDVTKAPFDDIHVRQAISHSVDVPGVIKAAWGGEATALRGLLPLSSLSDVAGGRKTAQSYLDSLPDHTFDLGKAKAELAKSAHPDGFSTTVQYVNEVPSTKVLALSLQENLKQLRIDVKVKATTLNAWSAQFYQHKLTGLTLGFGFTADTHDPSNPLGAMVGKENIGPQKANLANFTTPQVEKALPVLSAAGADAARWKATTTILSQIAEQAAYVPLASEDVLVAFGKGYVSVTGKATTADIGNGAWLLNIRATQQ</sequence>
<dbReference type="InterPro" id="IPR030678">
    <property type="entry name" value="Peptide/Ni-bd"/>
</dbReference>
<evidence type="ECO:0000256" key="3">
    <source>
        <dbReference type="ARBA" id="ARBA00022729"/>
    </source>
</evidence>
<dbReference type="GO" id="GO:1904680">
    <property type="term" value="F:peptide transmembrane transporter activity"/>
    <property type="evidence" value="ECO:0007669"/>
    <property type="project" value="TreeGrafter"/>
</dbReference>
<comment type="caution">
    <text evidence="6">The sequence shown here is derived from an EMBL/GenBank/DDBJ whole genome shotgun (WGS) entry which is preliminary data.</text>
</comment>
<dbReference type="GO" id="GO:0015833">
    <property type="term" value="P:peptide transport"/>
    <property type="evidence" value="ECO:0007669"/>
    <property type="project" value="TreeGrafter"/>
</dbReference>
<evidence type="ECO:0000313" key="7">
    <source>
        <dbReference type="Proteomes" id="UP000052982"/>
    </source>
</evidence>
<name>A0A124I598_9ACTN</name>
<feature type="region of interest" description="Disordered" evidence="4">
    <location>
        <begin position="1"/>
        <end position="20"/>
    </location>
</feature>
<evidence type="ECO:0000256" key="2">
    <source>
        <dbReference type="ARBA" id="ARBA00005695"/>
    </source>
</evidence>
<dbReference type="Proteomes" id="UP000052982">
    <property type="component" value="Unassembled WGS sequence"/>
</dbReference>
<evidence type="ECO:0000259" key="5">
    <source>
        <dbReference type="Pfam" id="PF00496"/>
    </source>
</evidence>
<feature type="domain" description="Solute-binding protein family 5" evidence="5">
    <location>
        <begin position="72"/>
        <end position="436"/>
    </location>
</feature>
<dbReference type="PANTHER" id="PTHR30290">
    <property type="entry name" value="PERIPLASMIC BINDING COMPONENT OF ABC TRANSPORTER"/>
    <property type="match status" value="1"/>
</dbReference>
<dbReference type="GO" id="GO:0042597">
    <property type="term" value="C:periplasmic space"/>
    <property type="evidence" value="ECO:0007669"/>
    <property type="project" value="UniProtKB-ARBA"/>
</dbReference>
<dbReference type="Gene3D" id="3.40.190.10">
    <property type="entry name" value="Periplasmic binding protein-like II"/>
    <property type="match status" value="1"/>
</dbReference>
<dbReference type="OrthoDB" id="5243526at2"/>
<dbReference type="Pfam" id="PF00496">
    <property type="entry name" value="SBP_bac_5"/>
    <property type="match status" value="1"/>
</dbReference>
<dbReference type="PIRSF" id="PIRSF002741">
    <property type="entry name" value="MppA"/>
    <property type="match status" value="1"/>
</dbReference>
<dbReference type="CDD" id="cd00995">
    <property type="entry name" value="PBP2_NikA_DppA_OppA_like"/>
    <property type="match status" value="1"/>
</dbReference>
<dbReference type="InterPro" id="IPR023765">
    <property type="entry name" value="SBP_5_CS"/>
</dbReference>
<proteinExistence type="inferred from homology"/>
<keyword evidence="7" id="KW-1185">Reference proteome</keyword>
<dbReference type="GO" id="GO:0043190">
    <property type="term" value="C:ATP-binding cassette (ABC) transporter complex"/>
    <property type="evidence" value="ECO:0007669"/>
    <property type="project" value="InterPro"/>
</dbReference>
<organism evidence="6 7">
    <name type="scientific">Streptomyces griseoruber</name>
    <dbReference type="NCBI Taxonomy" id="1943"/>
    <lineage>
        <taxon>Bacteria</taxon>
        <taxon>Bacillati</taxon>
        <taxon>Actinomycetota</taxon>
        <taxon>Actinomycetes</taxon>
        <taxon>Kitasatosporales</taxon>
        <taxon>Streptomycetaceae</taxon>
        <taxon>Streptomyces</taxon>
    </lineage>
</organism>
<dbReference type="STRING" id="1943.AQJ64_00985"/>
<protein>
    <recommendedName>
        <fullName evidence="5">Solute-binding protein family 5 domain-containing protein</fullName>
    </recommendedName>
</protein>
<dbReference type="EMBL" id="LMWW01000001">
    <property type="protein sequence ID" value="KUN89281.1"/>
    <property type="molecule type" value="Genomic_DNA"/>
</dbReference>
<accession>A0A124I598</accession>
<reference evidence="6 7" key="1">
    <citation type="submission" date="2015-10" db="EMBL/GenBank/DDBJ databases">
        <title>Draft genome sequence of Streptomyces griseoruber DSM 40281, type strain for the species Streptomyces griseoruber.</title>
        <authorList>
            <person name="Ruckert C."/>
            <person name="Winkler A."/>
            <person name="Kalinowski J."/>
            <person name="Kampfer P."/>
            <person name="Glaeser S."/>
        </authorList>
    </citation>
    <scope>NUCLEOTIDE SEQUENCE [LARGE SCALE GENOMIC DNA]</scope>
    <source>
        <strain evidence="6 7">DSM 40281</strain>
    </source>
</reference>
<comment type="subcellular location">
    <subcellularLocation>
        <location evidence="1">Cell membrane</location>
        <topology evidence="1">Lipid-anchor</topology>
    </subcellularLocation>
</comment>
<dbReference type="SUPFAM" id="SSF53850">
    <property type="entry name" value="Periplasmic binding protein-like II"/>
    <property type="match status" value="1"/>
</dbReference>
<dbReference type="Gene3D" id="3.10.105.10">
    <property type="entry name" value="Dipeptide-binding Protein, Domain 3"/>
    <property type="match status" value="1"/>
</dbReference>
<comment type="similarity">
    <text evidence="2">Belongs to the bacterial solute-binding protein 5 family.</text>
</comment>
<dbReference type="AlphaFoldDB" id="A0A124I598"/>
<dbReference type="InterPro" id="IPR000914">
    <property type="entry name" value="SBP_5_dom"/>
</dbReference>
<evidence type="ECO:0000256" key="4">
    <source>
        <dbReference type="SAM" id="MobiDB-lite"/>
    </source>
</evidence>
<evidence type="ECO:0000313" key="6">
    <source>
        <dbReference type="EMBL" id="KUN89281.1"/>
    </source>
</evidence>
<dbReference type="RefSeq" id="WP_055633102.1">
    <property type="nucleotide sequence ID" value="NZ_KQ948763.1"/>
</dbReference>
<dbReference type="PROSITE" id="PS01040">
    <property type="entry name" value="SBP_BACTERIAL_5"/>
    <property type="match status" value="1"/>
</dbReference>
<evidence type="ECO:0000256" key="1">
    <source>
        <dbReference type="ARBA" id="ARBA00004193"/>
    </source>
</evidence>
<gene>
    <name evidence="6" type="ORF">AQJ64_00985</name>
</gene>
<dbReference type="InterPro" id="IPR039424">
    <property type="entry name" value="SBP_5"/>
</dbReference>
<keyword evidence="3" id="KW-0732">Signal</keyword>